<reference evidence="2" key="1">
    <citation type="submission" date="2022-11" db="UniProtKB">
        <authorList>
            <consortium name="WormBaseParasite"/>
        </authorList>
    </citation>
    <scope>IDENTIFICATION</scope>
</reference>
<protein>
    <submittedName>
        <fullName evidence="2">Metalloprotease</fullName>
    </submittedName>
</protein>
<dbReference type="WBParaSite" id="ES5_v2.g30984.t1">
    <property type="protein sequence ID" value="ES5_v2.g30984.t1"/>
    <property type="gene ID" value="ES5_v2.g30984"/>
</dbReference>
<sequence>MNSEMSKNASLWGLTPPVLRFVDDPSNSSSTYNAFSYGSGKIYYGYALFYDAKSKSSDNIVNAMILAHEYGHQLQFKNNLPSVKEKTARSMELEADGFAGFYLRKPSGFNKTDFSQIAKAYEFAASIGDNNTSSPSHHGTAPQRRTAVRLGFLLGEFNLSVKDFDSQFFHYYSNVLGGTDPSVTPNSASASAFKINPDIESKIQAHMEELKKITNGEISVEEFKNLN</sequence>
<name>A0AC34GMY8_9BILA</name>
<evidence type="ECO:0000313" key="2">
    <source>
        <dbReference type="WBParaSite" id="ES5_v2.g30984.t1"/>
    </source>
</evidence>
<proteinExistence type="predicted"/>
<organism evidence="1 2">
    <name type="scientific">Panagrolaimus sp. ES5</name>
    <dbReference type="NCBI Taxonomy" id="591445"/>
    <lineage>
        <taxon>Eukaryota</taxon>
        <taxon>Metazoa</taxon>
        <taxon>Ecdysozoa</taxon>
        <taxon>Nematoda</taxon>
        <taxon>Chromadorea</taxon>
        <taxon>Rhabditida</taxon>
        <taxon>Tylenchina</taxon>
        <taxon>Panagrolaimomorpha</taxon>
        <taxon>Panagrolaimoidea</taxon>
        <taxon>Panagrolaimidae</taxon>
        <taxon>Panagrolaimus</taxon>
    </lineage>
</organism>
<dbReference type="Proteomes" id="UP000887579">
    <property type="component" value="Unplaced"/>
</dbReference>
<evidence type="ECO:0000313" key="1">
    <source>
        <dbReference type="Proteomes" id="UP000887579"/>
    </source>
</evidence>
<accession>A0AC34GMY8</accession>